<dbReference type="EMBL" id="CAJNOK010035045">
    <property type="protein sequence ID" value="CAF1509743.1"/>
    <property type="molecule type" value="Genomic_DNA"/>
</dbReference>
<dbReference type="Pfam" id="PF00644">
    <property type="entry name" value="PARP"/>
    <property type="match status" value="1"/>
</dbReference>
<feature type="non-terminal residue" evidence="8">
    <location>
        <position position="320"/>
    </location>
</feature>
<keyword evidence="12" id="KW-1185">Reference proteome</keyword>
<dbReference type="Proteomes" id="UP000682733">
    <property type="component" value="Unassembled WGS sequence"/>
</dbReference>
<dbReference type="AlphaFoldDB" id="A0A815PNK1"/>
<dbReference type="EMBL" id="CAJOBA010057107">
    <property type="protein sequence ID" value="CAF4297654.1"/>
    <property type="molecule type" value="Genomic_DNA"/>
</dbReference>
<feature type="domain" description="PARP catalytic" evidence="7">
    <location>
        <begin position="157"/>
        <end position="320"/>
    </location>
</feature>
<dbReference type="InterPro" id="IPR012317">
    <property type="entry name" value="Poly(ADP-ribose)pol_cat_dom"/>
</dbReference>
<keyword evidence="2 6" id="KW-0328">Glycosyltransferase</keyword>
<dbReference type="Proteomes" id="UP000681722">
    <property type="component" value="Unassembled WGS sequence"/>
</dbReference>
<dbReference type="SMART" id="SM00594">
    <property type="entry name" value="UAS"/>
    <property type="match status" value="1"/>
</dbReference>
<evidence type="ECO:0000256" key="5">
    <source>
        <dbReference type="ARBA" id="ARBA00023242"/>
    </source>
</evidence>
<dbReference type="GO" id="GO:0003950">
    <property type="term" value="F:NAD+ poly-ADP-ribosyltransferase activity"/>
    <property type="evidence" value="ECO:0007669"/>
    <property type="project" value="UniProtKB-UniRule"/>
</dbReference>
<dbReference type="InterPro" id="IPR006577">
    <property type="entry name" value="UAS"/>
</dbReference>
<dbReference type="Gene3D" id="3.40.30.10">
    <property type="entry name" value="Glutaredoxin"/>
    <property type="match status" value="1"/>
</dbReference>
<name>A0A815PNK1_9BILA</name>
<dbReference type="GO" id="GO:0005737">
    <property type="term" value="C:cytoplasm"/>
    <property type="evidence" value="ECO:0007669"/>
    <property type="project" value="TreeGrafter"/>
</dbReference>
<evidence type="ECO:0000256" key="4">
    <source>
        <dbReference type="ARBA" id="ARBA00023027"/>
    </source>
</evidence>
<evidence type="ECO:0000313" key="8">
    <source>
        <dbReference type="EMBL" id="CAF1452324.1"/>
    </source>
</evidence>
<organism evidence="8 12">
    <name type="scientific">Didymodactylos carnosus</name>
    <dbReference type="NCBI Taxonomy" id="1234261"/>
    <lineage>
        <taxon>Eukaryota</taxon>
        <taxon>Metazoa</taxon>
        <taxon>Spiralia</taxon>
        <taxon>Gnathifera</taxon>
        <taxon>Rotifera</taxon>
        <taxon>Eurotatoria</taxon>
        <taxon>Bdelloidea</taxon>
        <taxon>Philodinida</taxon>
        <taxon>Philodinidae</taxon>
        <taxon>Didymodactylos</taxon>
    </lineage>
</organism>
<dbReference type="GO" id="GO:0005634">
    <property type="term" value="C:nucleus"/>
    <property type="evidence" value="ECO:0007669"/>
    <property type="project" value="UniProtKB-SubCell"/>
</dbReference>
<evidence type="ECO:0000256" key="1">
    <source>
        <dbReference type="ARBA" id="ARBA00004123"/>
    </source>
</evidence>
<reference evidence="8" key="1">
    <citation type="submission" date="2021-02" db="EMBL/GenBank/DDBJ databases">
        <authorList>
            <person name="Nowell W R."/>
        </authorList>
    </citation>
    <scope>NUCLEOTIDE SEQUENCE</scope>
</reference>
<proteinExistence type="predicted"/>
<dbReference type="Gene3D" id="3.90.228.10">
    <property type="match status" value="2"/>
</dbReference>
<evidence type="ECO:0000259" key="7">
    <source>
        <dbReference type="PROSITE" id="PS51059"/>
    </source>
</evidence>
<dbReference type="InterPro" id="IPR052056">
    <property type="entry name" value="Mono-ARTD/PARP"/>
</dbReference>
<dbReference type="SUPFAM" id="SSF56399">
    <property type="entry name" value="ADP-ribosylation"/>
    <property type="match status" value="1"/>
</dbReference>
<keyword evidence="4 6" id="KW-0520">NAD</keyword>
<gene>
    <name evidence="8" type="ORF">GPM918_LOCUS34781</name>
    <name evidence="9" type="ORF">OVA965_LOCUS37321</name>
    <name evidence="11" type="ORF">SRO942_LOCUS35488</name>
    <name evidence="10" type="ORF">TMI583_LOCUS38391</name>
</gene>
<dbReference type="EMBL" id="CAJNOQ010019546">
    <property type="protein sequence ID" value="CAF1452324.1"/>
    <property type="molecule type" value="Genomic_DNA"/>
</dbReference>
<protein>
    <recommendedName>
        <fullName evidence="6">Poly [ADP-ribose] polymerase</fullName>
        <shortName evidence="6">PARP</shortName>
        <ecNumber evidence="6">2.4.2.-</ecNumber>
    </recommendedName>
</protein>
<evidence type="ECO:0000313" key="10">
    <source>
        <dbReference type="EMBL" id="CAF4297654.1"/>
    </source>
</evidence>
<evidence type="ECO:0000313" key="9">
    <source>
        <dbReference type="EMBL" id="CAF1509743.1"/>
    </source>
</evidence>
<comment type="caution">
    <text evidence="8">The sequence shown here is derived from an EMBL/GenBank/DDBJ whole genome shotgun (WGS) entry which is preliminary data.</text>
</comment>
<dbReference type="InterPro" id="IPR049483">
    <property type="entry name" value="FAF1_2-like_UAS"/>
</dbReference>
<sequence length="320" mass="37398">PRPLAIYLHDDKSVYSSLFCSEVLSEIFIIDYLATNYLFWPCDVTLDSNYKKLLNLLNNHIGTFISRKVSSVNSEQFPLLICLTFEQGQINVTNIIPGYESKESVFSTLFDSRELFNNRQEIVIYKEVRDCASLCAHLSKNQIDVVGEENNSSNDDFPEYWYPIVGNNTSFRFEVSELTTEYHKILSQFYQTVNSVRLISIDRVERIQNLTWFKEYLTFKYEFDLRLKRETEQRLFHGCNSYGRGFYFSSTAKYSKRYSIPDLNGERFMFICRVLIGNSCLGNSSMTVCPPDYDSTTNGSNIFVTYNNKQIYPEYLITFK</sequence>
<keyword evidence="3 6" id="KW-0808">Transferase</keyword>
<dbReference type="PROSITE" id="PS51059">
    <property type="entry name" value="PARP_CATALYTIC"/>
    <property type="match status" value="1"/>
</dbReference>
<evidence type="ECO:0000313" key="12">
    <source>
        <dbReference type="Proteomes" id="UP000663829"/>
    </source>
</evidence>
<dbReference type="Proteomes" id="UP000663829">
    <property type="component" value="Unassembled WGS sequence"/>
</dbReference>
<dbReference type="EMBL" id="CAJOBC010084998">
    <property type="protein sequence ID" value="CAF4325269.1"/>
    <property type="molecule type" value="Genomic_DNA"/>
</dbReference>
<dbReference type="GO" id="GO:0010629">
    <property type="term" value="P:negative regulation of gene expression"/>
    <property type="evidence" value="ECO:0007669"/>
    <property type="project" value="TreeGrafter"/>
</dbReference>
<evidence type="ECO:0000256" key="2">
    <source>
        <dbReference type="ARBA" id="ARBA00022676"/>
    </source>
</evidence>
<dbReference type="GO" id="GO:0003714">
    <property type="term" value="F:transcription corepressor activity"/>
    <property type="evidence" value="ECO:0007669"/>
    <property type="project" value="TreeGrafter"/>
</dbReference>
<dbReference type="Proteomes" id="UP000677228">
    <property type="component" value="Unassembled WGS sequence"/>
</dbReference>
<evidence type="ECO:0000313" key="11">
    <source>
        <dbReference type="EMBL" id="CAF4325269.1"/>
    </source>
</evidence>
<accession>A0A815PNK1</accession>
<evidence type="ECO:0000256" key="3">
    <source>
        <dbReference type="ARBA" id="ARBA00022679"/>
    </source>
</evidence>
<dbReference type="OrthoDB" id="6133115at2759"/>
<dbReference type="PANTHER" id="PTHR14453">
    <property type="entry name" value="PARP/ZINC FINGER CCCH TYPE DOMAIN CONTAINING PROTEIN"/>
    <property type="match status" value="1"/>
</dbReference>
<dbReference type="Pfam" id="PF21021">
    <property type="entry name" value="FAF1"/>
    <property type="match status" value="1"/>
</dbReference>
<dbReference type="EC" id="2.4.2.-" evidence="6"/>
<comment type="subcellular location">
    <subcellularLocation>
        <location evidence="1">Nucleus</location>
    </subcellularLocation>
</comment>
<evidence type="ECO:0000256" key="6">
    <source>
        <dbReference type="RuleBase" id="RU362114"/>
    </source>
</evidence>
<keyword evidence="5" id="KW-0539">Nucleus</keyword>
<dbReference type="PANTHER" id="PTHR14453:SF67">
    <property type="entry name" value="POLY [ADP-RIBOSE] POLYMERASE"/>
    <property type="match status" value="1"/>
</dbReference>